<comment type="caution">
    <text evidence="1">The sequence shown here is derived from an EMBL/GenBank/DDBJ whole genome shotgun (WGS) entry which is preliminary data.</text>
</comment>
<dbReference type="EMBL" id="JADOXO010000236">
    <property type="protein sequence ID" value="KAF9808677.1"/>
    <property type="molecule type" value="Genomic_DNA"/>
</dbReference>
<protein>
    <submittedName>
        <fullName evidence="1">Uncharacterized protein</fullName>
    </submittedName>
</protein>
<reference evidence="1" key="2">
    <citation type="journal article" name="Front. Microbiol.">
        <title>Degradative Capacity of Two Strains of Rhodonia placenta: From Phenotype to Genotype.</title>
        <authorList>
            <person name="Kolle M."/>
            <person name="Horta M.A.C."/>
            <person name="Nowrousian M."/>
            <person name="Ohm R.A."/>
            <person name="Benz J.P."/>
            <person name="Pilgard A."/>
        </authorList>
    </citation>
    <scope>NUCLEOTIDE SEQUENCE</scope>
    <source>
        <strain evidence="1">FPRL280</strain>
    </source>
</reference>
<reference evidence="1" key="1">
    <citation type="submission" date="2020-11" db="EMBL/GenBank/DDBJ databases">
        <authorList>
            <person name="Koelle M."/>
            <person name="Horta M.A.C."/>
            <person name="Nowrousian M."/>
            <person name="Ohm R.A."/>
            <person name="Benz P."/>
            <person name="Pilgard A."/>
        </authorList>
    </citation>
    <scope>NUCLEOTIDE SEQUENCE</scope>
    <source>
        <strain evidence="1">FPRL280</strain>
    </source>
</reference>
<accession>A0A8H7NXH4</accession>
<dbReference type="AlphaFoldDB" id="A0A8H7NXH4"/>
<sequence length="146" mass="16195">MKSVLRAFRADKDCKIAILQYQRAEFRVGTEEHLHWSILLLFDGKVSLVRTRKCLGGVYIGTVKESQIASMREVVSNNSPKAKSAEWNCRDWVMEIIQLFAEKGWVRASIPDQATLLPSLRLASVATMAAYAQGTGAVPLVVELSG</sequence>
<organism evidence="1 2">
    <name type="scientific">Rhodonia placenta</name>
    <dbReference type="NCBI Taxonomy" id="104341"/>
    <lineage>
        <taxon>Eukaryota</taxon>
        <taxon>Fungi</taxon>
        <taxon>Dikarya</taxon>
        <taxon>Basidiomycota</taxon>
        <taxon>Agaricomycotina</taxon>
        <taxon>Agaricomycetes</taxon>
        <taxon>Polyporales</taxon>
        <taxon>Adustoporiaceae</taxon>
        <taxon>Rhodonia</taxon>
    </lineage>
</organism>
<evidence type="ECO:0000313" key="2">
    <source>
        <dbReference type="Proteomes" id="UP000639403"/>
    </source>
</evidence>
<name>A0A8H7NXH4_9APHY</name>
<dbReference type="Proteomes" id="UP000639403">
    <property type="component" value="Unassembled WGS sequence"/>
</dbReference>
<proteinExistence type="predicted"/>
<evidence type="ECO:0000313" key="1">
    <source>
        <dbReference type="EMBL" id="KAF9808677.1"/>
    </source>
</evidence>
<gene>
    <name evidence="1" type="ORF">IEO21_07789</name>
</gene>